<dbReference type="GO" id="GO:0006260">
    <property type="term" value="P:DNA replication"/>
    <property type="evidence" value="ECO:0007669"/>
    <property type="project" value="TreeGrafter"/>
</dbReference>
<organism evidence="3 4">
    <name type="scientific">Klebsiella michiganensis</name>
    <dbReference type="NCBI Taxonomy" id="1134687"/>
    <lineage>
        <taxon>Bacteria</taxon>
        <taxon>Pseudomonadati</taxon>
        <taxon>Pseudomonadota</taxon>
        <taxon>Gammaproteobacteria</taxon>
        <taxon>Enterobacterales</taxon>
        <taxon>Enterobacteriaceae</taxon>
        <taxon>Klebsiella/Raoultella group</taxon>
        <taxon>Klebsiella</taxon>
    </lineage>
</organism>
<dbReference type="InterPro" id="IPR027417">
    <property type="entry name" value="P-loop_NTPase"/>
</dbReference>
<name>A0A2J4XYQ7_9ENTR</name>
<evidence type="ECO:0000313" key="4">
    <source>
        <dbReference type="Proteomes" id="UP000234661"/>
    </source>
</evidence>
<protein>
    <submittedName>
        <fullName evidence="3">AAA family ATPase</fullName>
    </submittedName>
</protein>
<reference evidence="3 4" key="1">
    <citation type="submission" date="2017-11" db="EMBL/GenBank/DDBJ databases">
        <authorList>
            <person name="Han C.G."/>
        </authorList>
    </citation>
    <scope>NUCLEOTIDE SEQUENCE [LARGE SCALE GENOMIC DNA]</scope>
    <source>
        <strain evidence="3 4">A2</strain>
    </source>
</reference>
<evidence type="ECO:0000259" key="2">
    <source>
        <dbReference type="Pfam" id="PF01695"/>
    </source>
</evidence>
<dbReference type="InterPro" id="IPR002611">
    <property type="entry name" value="IstB_ATP-bd"/>
</dbReference>
<dbReference type="PANTHER" id="PTHR30050">
    <property type="entry name" value="CHROMOSOMAL REPLICATION INITIATOR PROTEIN DNAA"/>
    <property type="match status" value="1"/>
</dbReference>
<feature type="domain" description="IstB-like ATP-binding" evidence="2">
    <location>
        <begin position="109"/>
        <end position="223"/>
    </location>
</feature>
<dbReference type="SUPFAM" id="SSF52540">
    <property type="entry name" value="P-loop containing nucleoside triphosphate hydrolases"/>
    <property type="match status" value="1"/>
</dbReference>
<dbReference type="AlphaFoldDB" id="A0A2J4XYQ7"/>
<evidence type="ECO:0000256" key="1">
    <source>
        <dbReference type="SAM" id="Coils"/>
    </source>
</evidence>
<dbReference type="EMBL" id="PIET01002252">
    <property type="protein sequence ID" value="PLM43675.1"/>
    <property type="molecule type" value="Genomic_DNA"/>
</dbReference>
<dbReference type="Gene3D" id="3.40.50.300">
    <property type="entry name" value="P-loop containing nucleotide triphosphate hydrolases"/>
    <property type="match status" value="1"/>
</dbReference>
<feature type="coiled-coil region" evidence="1">
    <location>
        <begin position="2"/>
        <end position="31"/>
    </location>
</feature>
<accession>A0A2J4XYQ7</accession>
<dbReference type="PANTHER" id="PTHR30050:SF4">
    <property type="entry name" value="ATP-BINDING PROTEIN RV3427C IN INSERTION SEQUENCE-RELATED"/>
    <property type="match status" value="1"/>
</dbReference>
<dbReference type="GO" id="GO:0005524">
    <property type="term" value="F:ATP binding"/>
    <property type="evidence" value="ECO:0007669"/>
    <property type="project" value="InterPro"/>
</dbReference>
<keyword evidence="1" id="KW-0175">Coiled coil</keyword>
<gene>
    <name evidence="3" type="ORF">CWM85_38255</name>
</gene>
<reference evidence="3 4" key="2">
    <citation type="submission" date="2018-01" db="EMBL/GenBank/DDBJ databases">
        <title>Genomic study of Klebsiella pneumoniae.</title>
        <authorList>
            <person name="Yang Y."/>
            <person name="Bicalho R."/>
        </authorList>
    </citation>
    <scope>NUCLEOTIDE SEQUENCE [LARGE SCALE GENOMIC DNA]</scope>
    <source>
        <strain evidence="3 4">A2</strain>
    </source>
</reference>
<dbReference type="Pfam" id="PF01695">
    <property type="entry name" value="IstB_IS21"/>
    <property type="match status" value="1"/>
</dbReference>
<feature type="non-terminal residue" evidence="3">
    <location>
        <position position="235"/>
    </location>
</feature>
<sequence length="235" mass="26565">MLNLLNQQKERADLKANQERLNEELTFALEHKLPWGYAGWESGKSETITCEKHGRFERFTLVGKAFRGGENFKHSRCPECLKEELAEVDAKLRALRVDDLLDRAGIARRFEGCEFDNYQAVNPDAAKNLSACQRYAENWEHCFDAGLGLLMVGKCGTGKNHLAVAMAKNIIRTHLARIEITDVMRVMRAVKSTWRHNAEATEDSVLDHYTSLDLLIIDEVGVQFGSASELAILQE</sequence>
<proteinExistence type="predicted"/>
<comment type="caution">
    <text evidence="3">The sequence shown here is derived from an EMBL/GenBank/DDBJ whole genome shotgun (WGS) entry which is preliminary data.</text>
</comment>
<evidence type="ECO:0000313" key="3">
    <source>
        <dbReference type="EMBL" id="PLM43675.1"/>
    </source>
</evidence>
<dbReference type="Proteomes" id="UP000234661">
    <property type="component" value="Unassembled WGS sequence"/>
</dbReference>